<dbReference type="GeneID" id="59326438"/>
<gene>
    <name evidence="1" type="ORF">HG536_0E01530</name>
</gene>
<dbReference type="OrthoDB" id="449382at2759"/>
<dbReference type="InterPro" id="IPR029058">
    <property type="entry name" value="AB_hydrolase_fold"/>
</dbReference>
<dbReference type="AlphaFoldDB" id="A0A7G3ZIA6"/>
<evidence type="ECO:0000313" key="2">
    <source>
        <dbReference type="Proteomes" id="UP000515788"/>
    </source>
</evidence>
<dbReference type="Proteomes" id="UP000515788">
    <property type="component" value="Chromosome 5"/>
</dbReference>
<organism evidence="1 2">
    <name type="scientific">Torulaspora globosa</name>
    <dbReference type="NCBI Taxonomy" id="48254"/>
    <lineage>
        <taxon>Eukaryota</taxon>
        <taxon>Fungi</taxon>
        <taxon>Dikarya</taxon>
        <taxon>Ascomycota</taxon>
        <taxon>Saccharomycotina</taxon>
        <taxon>Saccharomycetes</taxon>
        <taxon>Saccharomycetales</taxon>
        <taxon>Saccharomycetaceae</taxon>
        <taxon>Torulaspora</taxon>
    </lineage>
</organism>
<dbReference type="InterPro" id="IPR026893">
    <property type="entry name" value="Tyr/Ser_Pase_IphP-type"/>
</dbReference>
<dbReference type="SUPFAM" id="SSF52799">
    <property type="entry name" value="(Phosphotyrosine protein) phosphatases II"/>
    <property type="match status" value="1"/>
</dbReference>
<dbReference type="GO" id="GO:0004721">
    <property type="term" value="F:phosphoprotein phosphatase activity"/>
    <property type="evidence" value="ECO:0007669"/>
    <property type="project" value="InterPro"/>
</dbReference>
<dbReference type="SUPFAM" id="SSF53474">
    <property type="entry name" value="alpha/beta-Hydrolases"/>
    <property type="match status" value="1"/>
</dbReference>
<keyword evidence="2" id="KW-1185">Reference proteome</keyword>
<evidence type="ECO:0000313" key="1">
    <source>
        <dbReference type="EMBL" id="QLL33242.1"/>
    </source>
</evidence>
<sequence>MVLLDEVGIEKVCYEVVTKPPPHIRLESNEQFVYFKHVRYHTAQGIAAVLSHPKSLQFDTLSDRVQNQHQFELPQHRAALVIHGHQSHKNHPYQTLLASRLSEMGIFVIRIDFRGLGDSEDVKDPDVGRTISQDLEDIDTIYEFLSSPRLCKELCGFQLSLDSIIAHSRGVVSMFEYARANPDKYIPNLVNCAGRFDGQGLLDKRLKASPEWRKEGGFWCDMPRFGAFERTWIPCSETMSAVNVDTSAFKSIDARTWILSCYGANDEIIPLDAAANYSNLFGGRHTLHIINGANHNFLGLPGDFNETQLPLRKGRVNYGYRVVELIADHLSRERQLDRFYQLTSQIRGTTSNPADIIARWPLPHDFSKVSNFRDLGGYQTMFNNRRIKTGCLYRCANPCDITEEAQDYLMSTLHVTRIFDLRAVGEAADNGIFPDTNLVQNLAFNKNTSLSPDDMAEHYQGLLISSYSFPKAYMIVLKNSTNAIKKFFRYILEGNCHPNSSLVFHCTAGKDRTGILGMLLLSILGVDEDTISKEYELTTIGLKTEVKLIKKLQARGDLYYSMLGKDCEKLTQIYQLTPEKMSKTLLSSSYEAMRFFIDEFNAEFHSIEQYFMNVLQFSTHDIGKLRDLLLE</sequence>
<dbReference type="EMBL" id="CP059250">
    <property type="protein sequence ID" value="QLL33242.1"/>
    <property type="molecule type" value="Genomic_DNA"/>
</dbReference>
<dbReference type="Pfam" id="PF13350">
    <property type="entry name" value="Y_phosphatase3"/>
    <property type="match status" value="1"/>
</dbReference>
<dbReference type="Gene3D" id="3.90.190.10">
    <property type="entry name" value="Protein tyrosine phosphatase superfamily"/>
    <property type="match status" value="1"/>
</dbReference>
<dbReference type="InterPro" id="IPR029021">
    <property type="entry name" value="Prot-tyrosine_phosphatase-like"/>
</dbReference>
<dbReference type="KEGG" id="tgb:HG536_0E01530"/>
<dbReference type="PANTHER" id="PTHR31126">
    <property type="entry name" value="TYROSINE-PROTEIN PHOSPHATASE"/>
    <property type="match status" value="1"/>
</dbReference>
<accession>A0A7G3ZIA6</accession>
<name>A0A7G3ZIA6_9SACH</name>
<proteinExistence type="predicted"/>
<dbReference type="RefSeq" id="XP_037139916.1">
    <property type="nucleotide sequence ID" value="XM_037284020.1"/>
</dbReference>
<dbReference type="PANTHER" id="PTHR31126:SF1">
    <property type="entry name" value="TYROSINE SPECIFIC PROTEIN PHOSPHATASES DOMAIN-CONTAINING PROTEIN"/>
    <property type="match status" value="1"/>
</dbReference>
<reference evidence="1 2" key="1">
    <citation type="submission" date="2020-06" db="EMBL/GenBank/DDBJ databases">
        <title>The yeast mating-type switching endonuclease HO is a domesticated member of an unorthodox homing genetic element family.</title>
        <authorList>
            <person name="Coughlan A.Y."/>
            <person name="Lombardi L."/>
            <person name="Braun-Galleani S."/>
            <person name="Martos A.R."/>
            <person name="Galeote V."/>
            <person name="Bigey F."/>
            <person name="Dequin S."/>
            <person name="Byrne K.P."/>
            <person name="Wolfe K.H."/>
        </authorList>
    </citation>
    <scope>NUCLEOTIDE SEQUENCE [LARGE SCALE GENOMIC DNA]</scope>
    <source>
        <strain evidence="1 2">CBS764</strain>
    </source>
</reference>
<protein>
    <recommendedName>
        <fullName evidence="3">Tyrosine specific protein phosphatases domain-containing protein</fullName>
    </recommendedName>
</protein>
<dbReference type="PROSITE" id="PS00383">
    <property type="entry name" value="TYR_PHOSPHATASE_1"/>
    <property type="match status" value="1"/>
</dbReference>
<dbReference type="InterPro" id="IPR016130">
    <property type="entry name" value="Tyr_Pase_AS"/>
</dbReference>
<dbReference type="Gene3D" id="3.40.50.1820">
    <property type="entry name" value="alpha/beta hydrolase"/>
    <property type="match status" value="1"/>
</dbReference>
<evidence type="ECO:0008006" key="3">
    <source>
        <dbReference type="Google" id="ProtNLM"/>
    </source>
</evidence>